<dbReference type="Proteomes" id="UP000674938">
    <property type="component" value="Unassembled WGS sequence"/>
</dbReference>
<accession>A0A940PI00</accession>
<protein>
    <submittedName>
        <fullName evidence="1">Uncharacterized protein</fullName>
    </submittedName>
</protein>
<dbReference type="RefSeq" id="WP_209531921.1">
    <property type="nucleotide sequence ID" value="NZ_JAEEGA010000020.1"/>
</dbReference>
<gene>
    <name evidence="1" type="ORF">I6N95_23205</name>
</gene>
<evidence type="ECO:0000313" key="1">
    <source>
        <dbReference type="EMBL" id="MBP1043941.1"/>
    </source>
</evidence>
<dbReference type="EMBL" id="JAEEGA010000020">
    <property type="protein sequence ID" value="MBP1043941.1"/>
    <property type="molecule type" value="Genomic_DNA"/>
</dbReference>
<comment type="caution">
    <text evidence="1">The sequence shown here is derived from an EMBL/GenBank/DDBJ whole genome shotgun (WGS) entry which is preliminary data.</text>
</comment>
<proteinExistence type="predicted"/>
<organism evidence="1 2">
    <name type="scientific">Vagococcus allomyrinae</name>
    <dbReference type="NCBI Taxonomy" id="2794353"/>
    <lineage>
        <taxon>Bacteria</taxon>
        <taxon>Bacillati</taxon>
        <taxon>Bacillota</taxon>
        <taxon>Bacilli</taxon>
        <taxon>Lactobacillales</taxon>
        <taxon>Enterococcaceae</taxon>
        <taxon>Vagococcus</taxon>
    </lineage>
</organism>
<dbReference type="AlphaFoldDB" id="A0A940PI00"/>
<name>A0A940PI00_9ENTE</name>
<reference evidence="1" key="1">
    <citation type="submission" date="2020-12" db="EMBL/GenBank/DDBJ databases">
        <title>Vagococcus allomyrinae sp. nov. and Enterococcus lavae sp. nov., isolated from the larvae of Allomyrina dichotoma.</title>
        <authorList>
            <person name="Lee S.D."/>
        </authorList>
    </citation>
    <scope>NUCLEOTIDE SEQUENCE</scope>
    <source>
        <strain evidence="1">BWB3-3</strain>
    </source>
</reference>
<keyword evidence="2" id="KW-1185">Reference proteome</keyword>
<sequence>MTKHPKSTKQCDINQLKELIAQYSQEDLIDTFAKLATESPKPSDQAFYLVLHDFLIQQQAKDSPTNP</sequence>
<evidence type="ECO:0000313" key="2">
    <source>
        <dbReference type="Proteomes" id="UP000674938"/>
    </source>
</evidence>